<feature type="non-terminal residue" evidence="1">
    <location>
        <position position="77"/>
    </location>
</feature>
<name>A0A061RX02_9CHLO</name>
<accession>A0A061RX02</accession>
<gene>
    <name evidence="1" type="ORF">TSPGSL018_17718</name>
</gene>
<reference evidence="1" key="1">
    <citation type="submission" date="2014-05" db="EMBL/GenBank/DDBJ databases">
        <title>The transcriptome of the halophilic microalga Tetraselmis sp. GSL018 isolated from the Great Salt Lake, Utah.</title>
        <authorList>
            <person name="Jinkerson R.E."/>
            <person name="D'Adamo S."/>
            <person name="Posewitz M.C."/>
        </authorList>
    </citation>
    <scope>NUCLEOTIDE SEQUENCE</scope>
    <source>
        <strain evidence="1">GSL018</strain>
    </source>
</reference>
<proteinExistence type="predicted"/>
<dbReference type="EMBL" id="GBEZ01008084">
    <property type="protein sequence ID" value="JAC77427.1"/>
    <property type="molecule type" value="Transcribed_RNA"/>
</dbReference>
<organism evidence="1">
    <name type="scientific">Tetraselmis sp. GSL018</name>
    <dbReference type="NCBI Taxonomy" id="582737"/>
    <lineage>
        <taxon>Eukaryota</taxon>
        <taxon>Viridiplantae</taxon>
        <taxon>Chlorophyta</taxon>
        <taxon>core chlorophytes</taxon>
        <taxon>Chlorodendrophyceae</taxon>
        <taxon>Chlorodendrales</taxon>
        <taxon>Chlorodendraceae</taxon>
        <taxon>Tetraselmis</taxon>
    </lineage>
</organism>
<protein>
    <submittedName>
        <fullName evidence="1">Uncharacterized protein</fullName>
    </submittedName>
</protein>
<evidence type="ECO:0000313" key="1">
    <source>
        <dbReference type="EMBL" id="JAC77427.1"/>
    </source>
</evidence>
<feature type="non-terminal residue" evidence="1">
    <location>
        <position position="1"/>
    </location>
</feature>
<dbReference type="AlphaFoldDB" id="A0A061RX02"/>
<sequence>TGTRCVTICERGDGGSGHLLSYAFPTGTGSVFWRREKWGEFIQGEGKPESATYTAAAVNAAQTSALERCFSGSCPLT</sequence>